<dbReference type="AlphaFoldDB" id="A0A645IZY6"/>
<proteinExistence type="predicted"/>
<evidence type="ECO:0000313" key="1">
    <source>
        <dbReference type="EMBL" id="MPN56717.1"/>
    </source>
</evidence>
<accession>A0A645IZY6</accession>
<organism evidence="1">
    <name type="scientific">bioreactor metagenome</name>
    <dbReference type="NCBI Taxonomy" id="1076179"/>
    <lineage>
        <taxon>unclassified sequences</taxon>
        <taxon>metagenomes</taxon>
        <taxon>ecological metagenomes</taxon>
    </lineage>
</organism>
<name>A0A645IZY6_9ZZZZ</name>
<reference evidence="1" key="1">
    <citation type="submission" date="2019-08" db="EMBL/GenBank/DDBJ databases">
        <authorList>
            <person name="Kucharzyk K."/>
            <person name="Murdoch R.W."/>
            <person name="Higgins S."/>
            <person name="Loffler F."/>
        </authorList>
    </citation>
    <scope>NUCLEOTIDE SEQUENCE</scope>
</reference>
<comment type="caution">
    <text evidence="1">The sequence shown here is derived from an EMBL/GenBank/DDBJ whole genome shotgun (WGS) entry which is preliminary data.</text>
</comment>
<protein>
    <submittedName>
        <fullName evidence="1">Uncharacterized protein</fullName>
    </submittedName>
</protein>
<dbReference type="EMBL" id="VSSQ01127381">
    <property type="protein sequence ID" value="MPN56717.1"/>
    <property type="molecule type" value="Genomic_DNA"/>
</dbReference>
<sequence length="101" mass="12060">MEMGENHIGHLFRFITNLPNLIADVLLVERLEEFQLRCMLVSQSIVDQYPAVATHNKKAAERHYTHIFFVHLILCRPVFFWYRTEHHTTITQERARLNDVK</sequence>
<gene>
    <name evidence="1" type="ORF">SDC9_204409</name>
</gene>